<protein>
    <recommendedName>
        <fullName evidence="3">Mce/MlaD domain-containing protein</fullName>
    </recommendedName>
</protein>
<feature type="domain" description="Mce/MlaD" evidence="3">
    <location>
        <begin position="220"/>
        <end position="295"/>
    </location>
</feature>
<dbReference type="AlphaFoldDB" id="A0A6U0E7D1"/>
<keyword evidence="2" id="KW-0472">Membrane</keyword>
<proteinExistence type="predicted"/>
<evidence type="ECO:0000256" key="1">
    <source>
        <dbReference type="SAM" id="MobiDB-lite"/>
    </source>
</evidence>
<evidence type="ECO:0000259" key="3">
    <source>
        <dbReference type="Pfam" id="PF02470"/>
    </source>
</evidence>
<sequence length="476" mass="51523">MSLTMSTRAHPRTHARSMSSPSPSSSSTTSTRVVTAHARRTACVGNGYDASVSLSTKSSGVRARIAMRAAHERWDAQFSAIATSRDAMTTGDARMGARRGVVTRLFRGSIEGDVGAQNVQDARSRAWWRDVRVHAGSEDMSSGDDTDATDVEDNNRPKSTPASLIMGVVARIVKPLQDFGFGRTRLWEGGVGLFMISGVSLAFLLYGWIQGLLSFARKNSYQAFIEFPVACGIQVGTNVRIRGVKAGSVLSVQPSLEKVEVLVEMDDKNVPIPRNSLIEANQSGLIAETIIDITPAIPIPVAQWGPLDSGCEAEGVIVCDRGKIKGHPGVSMDELVGICTKLAREMERQDGMNKMFDTTDSARMMMTTLQPLLREAALIAQELRPMMQGVNEQGTLDTLELLAGQTSATVSDIRQLKQAILTDENQELLRQSISTLTKTLQHVEKVSGDISSVSGDPSTRANLRHLIQSLSRLVDA</sequence>
<organism evidence="4">
    <name type="scientific">Ostreococcus mediterraneus</name>
    <dbReference type="NCBI Taxonomy" id="1486918"/>
    <lineage>
        <taxon>Eukaryota</taxon>
        <taxon>Viridiplantae</taxon>
        <taxon>Chlorophyta</taxon>
        <taxon>Mamiellophyceae</taxon>
        <taxon>Mamiellales</taxon>
        <taxon>Bathycoccaceae</taxon>
        <taxon>Ostreococcus</taxon>
    </lineage>
</organism>
<gene>
    <name evidence="4" type="ORF">OMED0929_LOCUS7</name>
</gene>
<feature type="region of interest" description="Disordered" evidence="1">
    <location>
        <begin position="1"/>
        <end position="32"/>
    </location>
</feature>
<feature type="compositionally biased region" description="Acidic residues" evidence="1">
    <location>
        <begin position="141"/>
        <end position="152"/>
    </location>
</feature>
<dbReference type="PANTHER" id="PTHR34675">
    <property type="entry name" value="PROTEIN TRIGALACTOSYLDIACYLGLYCEROL 2, CHLOROPLASTIC"/>
    <property type="match status" value="1"/>
</dbReference>
<accession>A0A6U0E7D1</accession>
<dbReference type="InterPro" id="IPR003399">
    <property type="entry name" value="Mce/MlaD"/>
</dbReference>
<dbReference type="PANTHER" id="PTHR34675:SF1">
    <property type="entry name" value="PROTEIN TRIGALACTOSYLDIACYLGLYCEROL 2, CHLOROPLASTIC"/>
    <property type="match status" value="1"/>
</dbReference>
<feature type="compositionally biased region" description="Low complexity" evidence="1">
    <location>
        <begin position="16"/>
        <end position="32"/>
    </location>
</feature>
<name>A0A6U0E7D1_9CHLO</name>
<keyword evidence="2" id="KW-0812">Transmembrane</keyword>
<feature type="region of interest" description="Disordered" evidence="1">
    <location>
        <begin position="137"/>
        <end position="159"/>
    </location>
</feature>
<dbReference type="Pfam" id="PF02470">
    <property type="entry name" value="MlaD"/>
    <property type="match status" value="1"/>
</dbReference>
<dbReference type="GO" id="GO:0005543">
    <property type="term" value="F:phospholipid binding"/>
    <property type="evidence" value="ECO:0007669"/>
    <property type="project" value="TreeGrafter"/>
</dbReference>
<keyword evidence="2" id="KW-1133">Transmembrane helix</keyword>
<dbReference type="GO" id="GO:0005319">
    <property type="term" value="F:lipid transporter activity"/>
    <property type="evidence" value="ECO:0007669"/>
    <property type="project" value="TreeGrafter"/>
</dbReference>
<feature type="transmembrane region" description="Helical" evidence="2">
    <location>
        <begin position="191"/>
        <end position="209"/>
    </location>
</feature>
<dbReference type="InterPro" id="IPR039342">
    <property type="entry name" value="TGD2-like"/>
</dbReference>
<dbReference type="GO" id="GO:0009706">
    <property type="term" value="C:chloroplast inner membrane"/>
    <property type="evidence" value="ECO:0007669"/>
    <property type="project" value="TreeGrafter"/>
</dbReference>
<dbReference type="EMBL" id="HBEW01000007">
    <property type="protein sequence ID" value="CAD8575055.1"/>
    <property type="molecule type" value="Transcribed_RNA"/>
</dbReference>
<reference evidence="4" key="1">
    <citation type="submission" date="2021-01" db="EMBL/GenBank/DDBJ databases">
        <authorList>
            <person name="Corre E."/>
            <person name="Pelletier E."/>
            <person name="Niang G."/>
            <person name="Scheremetjew M."/>
            <person name="Finn R."/>
            <person name="Kale V."/>
            <person name="Holt S."/>
            <person name="Cochrane G."/>
            <person name="Meng A."/>
            <person name="Brown T."/>
            <person name="Cohen L."/>
        </authorList>
    </citation>
    <scope>NUCLEOTIDE SEQUENCE</scope>
    <source>
        <strain evidence="4">Clade-D-RCC2572</strain>
    </source>
</reference>
<evidence type="ECO:0000313" key="4">
    <source>
        <dbReference type="EMBL" id="CAD8575055.1"/>
    </source>
</evidence>
<evidence type="ECO:0000256" key="2">
    <source>
        <dbReference type="SAM" id="Phobius"/>
    </source>
</evidence>